<keyword evidence="3 10" id="KW-0963">Cytoplasm</keyword>
<dbReference type="Proteomes" id="UP001183582">
    <property type="component" value="Unassembled WGS sequence"/>
</dbReference>
<evidence type="ECO:0000256" key="7">
    <source>
        <dbReference type="ARBA" id="ARBA00022842"/>
    </source>
</evidence>
<gene>
    <name evidence="10" type="primary">glcB</name>
    <name evidence="18" type="ORF">KZC50_15325</name>
</gene>
<dbReference type="HAMAP" id="MF_00641">
    <property type="entry name" value="Malate_synth_G"/>
    <property type="match status" value="1"/>
</dbReference>
<comment type="pathway">
    <text evidence="10 13">Carbohydrate metabolism; glyoxylate cycle; (S)-malate from isocitrate: step 2/2.</text>
</comment>
<dbReference type="Pfam" id="PF20656">
    <property type="entry name" value="MS_N"/>
    <property type="match status" value="1"/>
</dbReference>
<evidence type="ECO:0000313" key="18">
    <source>
        <dbReference type="EMBL" id="MDS0246968.1"/>
    </source>
</evidence>
<name>A0AAJ2HPI3_9MICO</name>
<feature type="active site" description="Proton donor" evidence="10 12">
    <location>
        <position position="631"/>
    </location>
</feature>
<dbReference type="GO" id="GO:0005829">
    <property type="term" value="C:cytosol"/>
    <property type="evidence" value="ECO:0007669"/>
    <property type="project" value="TreeGrafter"/>
</dbReference>
<keyword evidence="5 10" id="KW-0808">Transferase</keyword>
<accession>A0AAJ2HPI3</accession>
<dbReference type="InterPro" id="IPR046363">
    <property type="entry name" value="MS_N_TIM-barrel_dom"/>
</dbReference>
<dbReference type="GO" id="GO:0006097">
    <property type="term" value="P:glyoxylate cycle"/>
    <property type="evidence" value="ECO:0007669"/>
    <property type="project" value="UniProtKB-UniRule"/>
</dbReference>
<feature type="binding site" evidence="10">
    <location>
        <position position="118"/>
    </location>
    <ligand>
        <name>acetyl-CoA</name>
        <dbReference type="ChEBI" id="CHEBI:57288"/>
    </ligand>
</feature>
<dbReference type="Pfam" id="PF20658">
    <property type="entry name" value="MSG_insertion"/>
    <property type="match status" value="1"/>
</dbReference>
<comment type="cofactor">
    <cofactor evidence="1 10">
        <name>Mg(2+)</name>
        <dbReference type="ChEBI" id="CHEBI:18420"/>
    </cofactor>
</comment>
<dbReference type="GeneID" id="301459631"/>
<dbReference type="PANTHER" id="PTHR42739">
    <property type="entry name" value="MALATE SYNTHASE G"/>
    <property type="match status" value="1"/>
</dbReference>
<reference evidence="18 19" key="1">
    <citation type="submission" date="2021-06" db="EMBL/GenBank/DDBJ databases">
        <title>Genome-based taxonomic framework of Microbacterium strains isolated from marine environment, the description of four new species and reclassification of four preexisting species.</title>
        <authorList>
            <person name="Lee S.D."/>
            <person name="Kim S.-M."/>
            <person name="Byeon Y.-S."/>
            <person name="Yang H.L."/>
            <person name="Kim I.S."/>
        </authorList>
    </citation>
    <scope>NUCLEOTIDE SEQUENCE [LARGE SCALE GENOMIC DNA]</scope>
    <source>
        <strain evidence="18 19">KACC 20514</strain>
    </source>
</reference>
<feature type="domain" description="Malate synthase TIM barrel" evidence="14">
    <location>
        <begin position="337"/>
        <end position="571"/>
    </location>
</feature>
<dbReference type="AlphaFoldDB" id="A0AAJ2HPI3"/>
<evidence type="ECO:0000259" key="16">
    <source>
        <dbReference type="Pfam" id="PF20658"/>
    </source>
</evidence>
<keyword evidence="8 10" id="KW-0558">Oxidation</keyword>
<sequence>MNQRIDEAGLQIDPVLHAFVADELAPRVGVDPAALWTGLAEIVAEFAPRNAALLRRRDELQEQIDEWHRRHPGAPADPGAYRAFLEQIGYLAPAPVPFRITTSRIDPEIADQPGPQLVVPITNARFAINAANARWGSLYDAVYGSDLVPDEPPTIRSGSYNPARGAAVVAFGRELLDVAAALEDGSHVDATSYRVEDGRLVVALADGRLVGLADEGVFAGHTGDSGAPTSVLLVHHGLRLEIVIDPDSAVGAADRAGVRDILVESAVTAIMDFEDSVAVVDAADKTAAYAVWLGLMEGTVTATFEKQGRSFSRALEPDRPYTAPDGTAATLPGRVLMLVRNVGLHMYTDAVLDSSGREIPEGLLDAVMTTACALGDLRAQSDRPNSRTGSLYVVKPKQHGAAEVAFSADLFARVEDMFGLAAGSMKMGVMDEERRTSLNLDAAIAAVRDRVFFINTGFLDRTGDEIHTSRLAGPFVRKADMKAQPFLSSYEAANVAAGLQAGFPGRAQIGKGMWAMPDLMRPMYETKAAQLRAGATTAWVPSPTAATIHALHYHRVDVDAVQRELADAPRDGVDGMLQIPLAADADWTYEERRAELDGNVQSILGYVVRWVDQGIGCSKVPDLDDVALMEDRATLRISSQLLANWLEHEVVTEADVMQSLHRMAPVVDAQNAADPHYRVLVAEDGTESLSFEAARDLILLGGEQPNGYTEHILHRARRARKTADAEASAELFR</sequence>
<dbReference type="InterPro" id="IPR001465">
    <property type="entry name" value="Malate_synthase_TIM"/>
</dbReference>
<evidence type="ECO:0000259" key="15">
    <source>
        <dbReference type="Pfam" id="PF20656"/>
    </source>
</evidence>
<proteinExistence type="inferred from homology"/>
<dbReference type="SUPFAM" id="SSF51645">
    <property type="entry name" value="Malate synthase G"/>
    <property type="match status" value="1"/>
</dbReference>
<comment type="subcellular location">
    <subcellularLocation>
        <location evidence="10 13">Cytoplasm</location>
    </subcellularLocation>
</comment>
<evidence type="ECO:0000256" key="3">
    <source>
        <dbReference type="ARBA" id="ARBA00022490"/>
    </source>
</evidence>
<evidence type="ECO:0000256" key="11">
    <source>
        <dbReference type="NCBIfam" id="TIGR01345"/>
    </source>
</evidence>
<dbReference type="GO" id="GO:0009436">
    <property type="term" value="P:glyoxylate catabolic process"/>
    <property type="evidence" value="ECO:0007669"/>
    <property type="project" value="TreeGrafter"/>
</dbReference>
<dbReference type="EC" id="2.3.3.9" evidence="10 11"/>
<feature type="domain" description="Malate synthase G alpha-beta insertion" evidence="16">
    <location>
        <begin position="160"/>
        <end position="235"/>
    </location>
</feature>
<feature type="binding site" evidence="10">
    <location>
        <position position="460"/>
    </location>
    <ligand>
        <name>Mg(2+)</name>
        <dbReference type="ChEBI" id="CHEBI:18420"/>
    </ligand>
</feature>
<dbReference type="NCBIfam" id="NF002825">
    <property type="entry name" value="PRK02999.1"/>
    <property type="match status" value="1"/>
</dbReference>
<keyword evidence="2 10" id="KW-0329">Glyoxylate bypass</keyword>
<dbReference type="RefSeq" id="WP_310892246.1">
    <property type="nucleotide sequence ID" value="NZ_BAAAGR010000009.1"/>
</dbReference>
<evidence type="ECO:0000256" key="9">
    <source>
        <dbReference type="ARBA" id="ARBA00047918"/>
    </source>
</evidence>
<evidence type="ECO:0000256" key="6">
    <source>
        <dbReference type="ARBA" id="ARBA00022723"/>
    </source>
</evidence>
<evidence type="ECO:0000256" key="10">
    <source>
        <dbReference type="HAMAP-Rule" id="MF_00641"/>
    </source>
</evidence>
<evidence type="ECO:0000256" key="8">
    <source>
        <dbReference type="ARBA" id="ARBA00023097"/>
    </source>
</evidence>
<dbReference type="InterPro" id="IPR048355">
    <property type="entry name" value="MS_C"/>
</dbReference>
<feature type="active site" description="Proton acceptor" evidence="10 12">
    <location>
        <position position="340"/>
    </location>
</feature>
<comment type="function">
    <text evidence="10">Involved in the glycolate utilization. Catalyzes the condensation and subsequent hydrolysis of acetyl-coenzyme A (acetyl-CoA) and glyoxylate to form malate and CoA.</text>
</comment>
<comment type="caution">
    <text evidence="10">Lacks conserved residue(s) required for the propagation of feature annotation.</text>
</comment>
<feature type="domain" description="Malate synthase N-terminal" evidence="15">
    <location>
        <begin position="17"/>
        <end position="73"/>
    </location>
</feature>
<keyword evidence="18" id="KW-0012">Acyltransferase</keyword>
<dbReference type="Pfam" id="PF01274">
    <property type="entry name" value="MS_TIM-barrel"/>
    <property type="match status" value="1"/>
</dbReference>
<dbReference type="InterPro" id="IPR048357">
    <property type="entry name" value="MSG_insertion"/>
</dbReference>
<dbReference type="InterPro" id="IPR048356">
    <property type="entry name" value="MS_N"/>
</dbReference>
<dbReference type="Gene3D" id="3.20.20.360">
    <property type="entry name" value="Malate synthase, domain 3"/>
    <property type="match status" value="2"/>
</dbReference>
<evidence type="ECO:0000259" key="14">
    <source>
        <dbReference type="Pfam" id="PF01274"/>
    </source>
</evidence>
<dbReference type="InterPro" id="IPR011076">
    <property type="entry name" value="Malate_synth_sf"/>
</dbReference>
<comment type="subunit">
    <text evidence="10">Monomer.</text>
</comment>
<feature type="binding site" evidence="10">
    <location>
        <position position="340"/>
    </location>
    <ligand>
        <name>glyoxylate</name>
        <dbReference type="ChEBI" id="CHEBI:36655"/>
    </ligand>
</feature>
<evidence type="ECO:0000256" key="5">
    <source>
        <dbReference type="ARBA" id="ARBA00022679"/>
    </source>
</evidence>
<keyword evidence="6 10" id="KW-0479">Metal-binding</keyword>
<evidence type="ECO:0000256" key="2">
    <source>
        <dbReference type="ARBA" id="ARBA00022435"/>
    </source>
</evidence>
<feature type="binding site" evidence="10">
    <location>
        <position position="276"/>
    </location>
    <ligand>
        <name>acetyl-CoA</name>
        <dbReference type="ChEBI" id="CHEBI:57288"/>
    </ligand>
</feature>
<feature type="domain" description="Malate synthase C-terminal" evidence="17">
    <location>
        <begin position="591"/>
        <end position="672"/>
    </location>
</feature>
<dbReference type="GO" id="GO:0000287">
    <property type="term" value="F:magnesium ion binding"/>
    <property type="evidence" value="ECO:0007669"/>
    <property type="project" value="TreeGrafter"/>
</dbReference>
<dbReference type="InterPro" id="IPR006253">
    <property type="entry name" value="Malate_synthG"/>
</dbReference>
<keyword evidence="7 10" id="KW-0460">Magnesium</keyword>
<feature type="binding site" evidence="10">
    <location>
        <begin position="125"/>
        <end position="126"/>
    </location>
    <ligand>
        <name>acetyl-CoA</name>
        <dbReference type="ChEBI" id="CHEBI:57288"/>
    </ligand>
</feature>
<comment type="caution">
    <text evidence="18">The sequence shown here is derived from an EMBL/GenBank/DDBJ whole genome shotgun (WGS) entry which is preliminary data.</text>
</comment>
<feature type="binding site" evidence="10">
    <location>
        <position position="432"/>
    </location>
    <ligand>
        <name>Mg(2+)</name>
        <dbReference type="ChEBI" id="CHEBI:18420"/>
    </ligand>
</feature>
<keyword evidence="4 10" id="KW-0816">Tricarboxylic acid cycle</keyword>
<dbReference type="InterPro" id="IPR044856">
    <property type="entry name" value="Malate_synth_C_sf"/>
</dbReference>
<organism evidence="18 19">
    <name type="scientific">Microbacterium aurantiacum</name>
    <dbReference type="NCBI Taxonomy" id="162393"/>
    <lineage>
        <taxon>Bacteria</taxon>
        <taxon>Bacillati</taxon>
        <taxon>Actinomycetota</taxon>
        <taxon>Actinomycetes</taxon>
        <taxon>Micrococcales</taxon>
        <taxon>Microbacteriaceae</taxon>
        <taxon>Microbacterium</taxon>
    </lineage>
</organism>
<dbReference type="Gene3D" id="1.20.1220.12">
    <property type="entry name" value="Malate synthase, domain III"/>
    <property type="match status" value="1"/>
</dbReference>
<comment type="similarity">
    <text evidence="10 13">Belongs to the malate synthase family. GlcB subfamily.</text>
</comment>
<protein>
    <recommendedName>
        <fullName evidence="10 11">Malate synthase G</fullName>
        <ecNumber evidence="10 11">2.3.3.9</ecNumber>
    </recommendedName>
</protein>
<feature type="binding site" evidence="10">
    <location>
        <position position="313"/>
    </location>
    <ligand>
        <name>acetyl-CoA</name>
        <dbReference type="ChEBI" id="CHEBI:57288"/>
    </ligand>
</feature>
<evidence type="ECO:0000256" key="4">
    <source>
        <dbReference type="ARBA" id="ARBA00022532"/>
    </source>
</evidence>
<evidence type="ECO:0000256" key="1">
    <source>
        <dbReference type="ARBA" id="ARBA00001946"/>
    </source>
</evidence>
<evidence type="ECO:0000313" key="19">
    <source>
        <dbReference type="Proteomes" id="UP001183582"/>
    </source>
</evidence>
<feature type="binding site" evidence="10">
    <location>
        <begin position="457"/>
        <end position="460"/>
    </location>
    <ligand>
        <name>glyoxylate</name>
        <dbReference type="ChEBI" id="CHEBI:36655"/>
    </ligand>
</feature>
<evidence type="ECO:0000256" key="13">
    <source>
        <dbReference type="RuleBase" id="RU003572"/>
    </source>
</evidence>
<feature type="binding site" evidence="10">
    <location>
        <position position="541"/>
    </location>
    <ligand>
        <name>acetyl-CoA</name>
        <dbReference type="ChEBI" id="CHEBI:57288"/>
    </ligand>
</feature>
<dbReference type="PANTHER" id="PTHR42739:SF1">
    <property type="entry name" value="MALATE SYNTHASE G"/>
    <property type="match status" value="1"/>
</dbReference>
<evidence type="ECO:0000259" key="17">
    <source>
        <dbReference type="Pfam" id="PF20659"/>
    </source>
</evidence>
<feature type="modified residue" description="Cysteine sulfenic acid (-SOH)" evidence="10">
    <location>
        <position position="617"/>
    </location>
</feature>
<dbReference type="NCBIfam" id="TIGR01345">
    <property type="entry name" value="malate_syn_G"/>
    <property type="match status" value="1"/>
</dbReference>
<dbReference type="Pfam" id="PF20659">
    <property type="entry name" value="MS_C"/>
    <property type="match status" value="1"/>
</dbReference>
<dbReference type="EMBL" id="JAHWXH010000005">
    <property type="protein sequence ID" value="MDS0246968.1"/>
    <property type="molecule type" value="Genomic_DNA"/>
</dbReference>
<comment type="catalytic activity">
    <reaction evidence="9 10 13">
        <text>glyoxylate + acetyl-CoA + H2O = (S)-malate + CoA + H(+)</text>
        <dbReference type="Rhea" id="RHEA:18181"/>
        <dbReference type="ChEBI" id="CHEBI:15377"/>
        <dbReference type="ChEBI" id="CHEBI:15378"/>
        <dbReference type="ChEBI" id="CHEBI:15589"/>
        <dbReference type="ChEBI" id="CHEBI:36655"/>
        <dbReference type="ChEBI" id="CHEBI:57287"/>
        <dbReference type="ChEBI" id="CHEBI:57288"/>
        <dbReference type="EC" id="2.3.3.9"/>
    </reaction>
</comment>
<dbReference type="GO" id="GO:0006099">
    <property type="term" value="P:tricarboxylic acid cycle"/>
    <property type="evidence" value="ECO:0007669"/>
    <property type="project" value="UniProtKB-KW"/>
</dbReference>
<evidence type="ECO:0000256" key="12">
    <source>
        <dbReference type="PIRSR" id="PIRSR601465-50"/>
    </source>
</evidence>
<dbReference type="GO" id="GO:0004474">
    <property type="term" value="F:malate synthase activity"/>
    <property type="evidence" value="ECO:0007669"/>
    <property type="project" value="UniProtKB-UniRule"/>
</dbReference>
<feature type="binding site" evidence="10">
    <location>
        <position position="432"/>
    </location>
    <ligand>
        <name>glyoxylate</name>
        <dbReference type="ChEBI" id="CHEBI:36655"/>
    </ligand>
</feature>